<protein>
    <submittedName>
        <fullName evidence="2">Uncharacterized protein</fullName>
    </submittedName>
</protein>
<evidence type="ECO:0000313" key="2">
    <source>
        <dbReference type="EMBL" id="ETO29337.1"/>
    </source>
</evidence>
<reference evidence="2 3" key="1">
    <citation type="journal article" date="2013" name="Curr. Biol.">
        <title>The Genome of the Foraminiferan Reticulomyxa filosa.</title>
        <authorList>
            <person name="Glockner G."/>
            <person name="Hulsmann N."/>
            <person name="Schleicher M."/>
            <person name="Noegel A.A."/>
            <person name="Eichinger L."/>
            <person name="Gallinger C."/>
            <person name="Pawlowski J."/>
            <person name="Sierra R."/>
            <person name="Euteneuer U."/>
            <person name="Pillet L."/>
            <person name="Moustafa A."/>
            <person name="Platzer M."/>
            <person name="Groth M."/>
            <person name="Szafranski K."/>
            <person name="Schliwa M."/>
        </authorList>
    </citation>
    <scope>NUCLEOTIDE SEQUENCE [LARGE SCALE GENOMIC DNA]</scope>
</reference>
<accession>X6NVM8</accession>
<feature type="compositionally biased region" description="Polar residues" evidence="1">
    <location>
        <begin position="60"/>
        <end position="77"/>
    </location>
</feature>
<evidence type="ECO:0000256" key="1">
    <source>
        <dbReference type="SAM" id="MobiDB-lite"/>
    </source>
</evidence>
<gene>
    <name evidence="2" type="ORF">RFI_07787</name>
</gene>
<comment type="caution">
    <text evidence="2">The sequence shown here is derived from an EMBL/GenBank/DDBJ whole genome shotgun (WGS) entry which is preliminary data.</text>
</comment>
<feature type="region of interest" description="Disordered" evidence="1">
    <location>
        <begin position="60"/>
        <end position="84"/>
    </location>
</feature>
<dbReference type="Proteomes" id="UP000023152">
    <property type="component" value="Unassembled WGS sequence"/>
</dbReference>
<keyword evidence="3" id="KW-1185">Reference proteome</keyword>
<dbReference type="AlphaFoldDB" id="X6NVM8"/>
<sequence length="164" mass="18518">MLVMDDTQIKPDIFVVNEDGDRPAKREIVEKRGIEYKVCKRIPAEHLNARSSTEIKATLYSNDQTQKGDQSACNSATGKKHEESEDKDMLFPWRVCLIGGWLDQPWVSRLHPGCVVTINVKPKKVFKERSGLGTSTRKVGIQLWGKQGPPKELSPQQAAKYNIK</sequence>
<organism evidence="2 3">
    <name type="scientific">Reticulomyxa filosa</name>
    <dbReference type="NCBI Taxonomy" id="46433"/>
    <lineage>
        <taxon>Eukaryota</taxon>
        <taxon>Sar</taxon>
        <taxon>Rhizaria</taxon>
        <taxon>Retaria</taxon>
        <taxon>Foraminifera</taxon>
        <taxon>Monothalamids</taxon>
        <taxon>Reticulomyxidae</taxon>
        <taxon>Reticulomyxa</taxon>
    </lineage>
</organism>
<dbReference type="OrthoDB" id="10383569at2759"/>
<dbReference type="EMBL" id="ASPP01006110">
    <property type="protein sequence ID" value="ETO29337.1"/>
    <property type="molecule type" value="Genomic_DNA"/>
</dbReference>
<feature type="region of interest" description="Disordered" evidence="1">
    <location>
        <begin position="145"/>
        <end position="164"/>
    </location>
</feature>
<feature type="compositionally biased region" description="Polar residues" evidence="1">
    <location>
        <begin position="154"/>
        <end position="164"/>
    </location>
</feature>
<name>X6NVM8_RETFI</name>
<proteinExistence type="predicted"/>
<evidence type="ECO:0000313" key="3">
    <source>
        <dbReference type="Proteomes" id="UP000023152"/>
    </source>
</evidence>